<proteinExistence type="predicted"/>
<dbReference type="AlphaFoldDB" id="A0A0L0SGS3"/>
<protein>
    <recommendedName>
        <fullName evidence="2">Tf2-1-like SH3-like domain-containing protein</fullName>
    </recommendedName>
</protein>
<dbReference type="EMBL" id="GG745338">
    <property type="protein sequence ID" value="KNE61647.1"/>
    <property type="molecule type" value="Genomic_DNA"/>
</dbReference>
<dbReference type="InterPro" id="IPR056924">
    <property type="entry name" value="SH3_Tf2-1"/>
</dbReference>
<feature type="domain" description="Tf2-1-like SH3-like" evidence="2">
    <location>
        <begin position="1"/>
        <end position="67"/>
    </location>
</feature>
<feature type="non-terminal residue" evidence="3">
    <location>
        <position position="1"/>
    </location>
</feature>
<organism evidence="3 4">
    <name type="scientific">Allomyces macrogynus (strain ATCC 38327)</name>
    <name type="common">Allomyces javanicus var. macrogynus</name>
    <dbReference type="NCBI Taxonomy" id="578462"/>
    <lineage>
        <taxon>Eukaryota</taxon>
        <taxon>Fungi</taxon>
        <taxon>Fungi incertae sedis</taxon>
        <taxon>Blastocladiomycota</taxon>
        <taxon>Blastocladiomycetes</taxon>
        <taxon>Blastocladiales</taxon>
        <taxon>Blastocladiaceae</taxon>
        <taxon>Allomyces</taxon>
    </lineage>
</organism>
<evidence type="ECO:0000313" key="3">
    <source>
        <dbReference type="EMBL" id="KNE61647.1"/>
    </source>
</evidence>
<accession>A0A0L0SGS3</accession>
<evidence type="ECO:0000259" key="2">
    <source>
        <dbReference type="Pfam" id="PF24626"/>
    </source>
</evidence>
<gene>
    <name evidence="3" type="ORF">AMAG_18666</name>
</gene>
<reference evidence="3 4" key="1">
    <citation type="submission" date="2009-11" db="EMBL/GenBank/DDBJ databases">
        <title>Annotation of Allomyces macrogynus ATCC 38327.</title>
        <authorList>
            <consortium name="The Broad Institute Genome Sequencing Platform"/>
            <person name="Russ C."/>
            <person name="Cuomo C."/>
            <person name="Burger G."/>
            <person name="Gray M.W."/>
            <person name="Holland P.W.H."/>
            <person name="King N."/>
            <person name="Lang F.B.F."/>
            <person name="Roger A.J."/>
            <person name="Ruiz-Trillo I."/>
            <person name="Young S.K."/>
            <person name="Zeng Q."/>
            <person name="Gargeya S."/>
            <person name="Fitzgerald M."/>
            <person name="Haas B."/>
            <person name="Abouelleil A."/>
            <person name="Alvarado L."/>
            <person name="Arachchi H.M."/>
            <person name="Berlin A."/>
            <person name="Chapman S.B."/>
            <person name="Gearin G."/>
            <person name="Goldberg J."/>
            <person name="Griggs A."/>
            <person name="Gujja S."/>
            <person name="Hansen M."/>
            <person name="Heiman D."/>
            <person name="Howarth C."/>
            <person name="Larimer J."/>
            <person name="Lui A."/>
            <person name="MacDonald P.J.P."/>
            <person name="McCowen C."/>
            <person name="Montmayeur A."/>
            <person name="Murphy C."/>
            <person name="Neiman D."/>
            <person name="Pearson M."/>
            <person name="Priest M."/>
            <person name="Roberts A."/>
            <person name="Saif S."/>
            <person name="Shea T."/>
            <person name="Sisk P."/>
            <person name="Stolte C."/>
            <person name="Sykes S."/>
            <person name="Wortman J."/>
            <person name="Nusbaum C."/>
            <person name="Birren B."/>
        </authorList>
    </citation>
    <scope>NUCLEOTIDE SEQUENCE [LARGE SCALE GENOMIC DNA]</scope>
    <source>
        <strain evidence="3 4">ATCC 38327</strain>
    </source>
</reference>
<evidence type="ECO:0000256" key="1">
    <source>
        <dbReference type="SAM" id="MobiDB-lite"/>
    </source>
</evidence>
<name>A0A0L0SGS3_ALLM3</name>
<feature type="compositionally biased region" description="Acidic residues" evidence="1">
    <location>
        <begin position="91"/>
        <end position="102"/>
    </location>
</feature>
<dbReference type="VEuPathDB" id="FungiDB:AMAG_18666"/>
<reference evidence="3 4" key="2">
    <citation type="submission" date="2009-11" db="EMBL/GenBank/DDBJ databases">
        <title>The Genome Sequence of Allomyces macrogynus strain ATCC 38327.</title>
        <authorList>
            <consortium name="The Broad Institute Genome Sequencing Platform"/>
            <person name="Russ C."/>
            <person name="Cuomo C."/>
            <person name="Shea T."/>
            <person name="Young S.K."/>
            <person name="Zeng Q."/>
            <person name="Koehrsen M."/>
            <person name="Haas B."/>
            <person name="Borodovsky M."/>
            <person name="Guigo R."/>
            <person name="Alvarado L."/>
            <person name="Berlin A."/>
            <person name="Borenstein D."/>
            <person name="Chen Z."/>
            <person name="Engels R."/>
            <person name="Freedman E."/>
            <person name="Gellesch M."/>
            <person name="Goldberg J."/>
            <person name="Griggs A."/>
            <person name="Gujja S."/>
            <person name="Heiman D."/>
            <person name="Hepburn T."/>
            <person name="Howarth C."/>
            <person name="Jen D."/>
            <person name="Larson L."/>
            <person name="Lewis B."/>
            <person name="Mehta T."/>
            <person name="Park D."/>
            <person name="Pearson M."/>
            <person name="Roberts A."/>
            <person name="Saif S."/>
            <person name="Shenoy N."/>
            <person name="Sisk P."/>
            <person name="Stolte C."/>
            <person name="Sykes S."/>
            <person name="Walk T."/>
            <person name="White J."/>
            <person name="Yandava C."/>
            <person name="Burger G."/>
            <person name="Gray M.W."/>
            <person name="Holland P.W.H."/>
            <person name="King N."/>
            <person name="Lang F.B.F."/>
            <person name="Roger A.J."/>
            <person name="Ruiz-Trillo I."/>
            <person name="Lander E."/>
            <person name="Nusbaum C."/>
        </authorList>
    </citation>
    <scope>NUCLEOTIDE SEQUENCE [LARGE SCALE GENOMIC DNA]</scope>
    <source>
        <strain evidence="3 4">ATCC 38327</strain>
    </source>
</reference>
<sequence length="147" mass="16158">GDFVMLNARNLNADTAGLPVTAKLRPSYIGPFKVIAQHSPVSFQLKLPDRMIANRVHDVFHADHLKQAPLGGAPAEGHDHTDENDTSYSGDEPDDGTGEYDEIALPPDHVTAAPEPASLNENRKSRRLLGQAPEIQKRFNPELCRRC</sequence>
<keyword evidence="4" id="KW-1185">Reference proteome</keyword>
<evidence type="ECO:0000313" key="4">
    <source>
        <dbReference type="Proteomes" id="UP000054350"/>
    </source>
</evidence>
<dbReference type="OrthoDB" id="2630497at2759"/>
<dbReference type="Pfam" id="PF24626">
    <property type="entry name" value="SH3_Tf2-1"/>
    <property type="match status" value="1"/>
</dbReference>
<dbReference type="Proteomes" id="UP000054350">
    <property type="component" value="Unassembled WGS sequence"/>
</dbReference>
<feature type="region of interest" description="Disordered" evidence="1">
    <location>
        <begin position="65"/>
        <end position="134"/>
    </location>
</feature>